<dbReference type="PROSITE" id="PS50011">
    <property type="entry name" value="PROTEIN_KINASE_DOM"/>
    <property type="match status" value="1"/>
</dbReference>
<dbReference type="Gene3D" id="1.10.510.10">
    <property type="entry name" value="Transferase(Phosphotransferase) domain 1"/>
    <property type="match status" value="1"/>
</dbReference>
<organism evidence="2 3">
    <name type="scientific">Roridomyces roridus</name>
    <dbReference type="NCBI Taxonomy" id="1738132"/>
    <lineage>
        <taxon>Eukaryota</taxon>
        <taxon>Fungi</taxon>
        <taxon>Dikarya</taxon>
        <taxon>Basidiomycota</taxon>
        <taxon>Agaricomycotina</taxon>
        <taxon>Agaricomycetes</taxon>
        <taxon>Agaricomycetidae</taxon>
        <taxon>Agaricales</taxon>
        <taxon>Marasmiineae</taxon>
        <taxon>Mycenaceae</taxon>
        <taxon>Roridomyces</taxon>
    </lineage>
</organism>
<dbReference type="Gene3D" id="2.60.200.20">
    <property type="match status" value="1"/>
</dbReference>
<dbReference type="Pfam" id="PF00069">
    <property type="entry name" value="Pkinase"/>
    <property type="match status" value="1"/>
</dbReference>
<accession>A0AAD7FW75</accession>
<dbReference type="InterPro" id="IPR011009">
    <property type="entry name" value="Kinase-like_dom_sf"/>
</dbReference>
<dbReference type="GO" id="GO:0005524">
    <property type="term" value="F:ATP binding"/>
    <property type="evidence" value="ECO:0007669"/>
    <property type="project" value="InterPro"/>
</dbReference>
<dbReference type="GO" id="GO:0004672">
    <property type="term" value="F:protein kinase activity"/>
    <property type="evidence" value="ECO:0007669"/>
    <property type="project" value="InterPro"/>
</dbReference>
<keyword evidence="2" id="KW-0808">Transferase</keyword>
<sequence>MDCSTECIDSETRQYSQTQEDFDSTPQQQACVGIWGRLVPYPLSSEIHCLDSKPRITIGRNATCEDFSEQSTRNAHGGWYGGRSIASEDLGSTNRTWVNGIGLKANVPRFLTHNSIISLSYAEPPASHPEDGLPYDWGNDGKVFAVKRIRATHSALSTFYRGEPGESLPIRTDREIHILKELTHENICKMYEYFPNADGSFDLVLEYVDGGNLCDFIHLNNCLSESMTKHLMRQLCKALAYLHQSDVTHRDLKPENILLTTSNPPVLKISDFGVAKLVKTDTLNQTMVCTPGYISPELVERVSEQIAYPRFTVDVWAAGLVMYSCLTNKIGMFLQELPPVNTGFDWPRGTTHETSWKSLAKQVLRVDNEGDPEQLSSAGWRFIRLLLELDPTKRPTMLQALENEWFDLAHADWYEASEYKFADHTGDSKDTCTVRLSETRLLAHLSWR</sequence>
<comment type="caution">
    <text evidence="2">The sequence shown here is derived from an EMBL/GenBank/DDBJ whole genome shotgun (WGS) entry which is preliminary data.</text>
</comment>
<keyword evidence="3" id="KW-1185">Reference proteome</keyword>
<dbReference type="SMART" id="SM00220">
    <property type="entry name" value="S_TKc"/>
    <property type="match status" value="1"/>
</dbReference>
<name>A0AAD7FW75_9AGAR</name>
<reference evidence="2" key="1">
    <citation type="submission" date="2023-03" db="EMBL/GenBank/DDBJ databases">
        <title>Massive genome expansion in bonnet fungi (Mycena s.s.) driven by repeated elements and novel gene families across ecological guilds.</title>
        <authorList>
            <consortium name="Lawrence Berkeley National Laboratory"/>
            <person name="Harder C.B."/>
            <person name="Miyauchi S."/>
            <person name="Viragh M."/>
            <person name="Kuo A."/>
            <person name="Thoen E."/>
            <person name="Andreopoulos B."/>
            <person name="Lu D."/>
            <person name="Skrede I."/>
            <person name="Drula E."/>
            <person name="Henrissat B."/>
            <person name="Morin E."/>
            <person name="Kohler A."/>
            <person name="Barry K."/>
            <person name="LaButti K."/>
            <person name="Morin E."/>
            <person name="Salamov A."/>
            <person name="Lipzen A."/>
            <person name="Mereny Z."/>
            <person name="Hegedus B."/>
            <person name="Baldrian P."/>
            <person name="Stursova M."/>
            <person name="Weitz H."/>
            <person name="Taylor A."/>
            <person name="Grigoriev I.V."/>
            <person name="Nagy L.G."/>
            <person name="Martin F."/>
            <person name="Kauserud H."/>
        </authorList>
    </citation>
    <scope>NUCLEOTIDE SEQUENCE</scope>
    <source>
        <strain evidence="2">9284</strain>
    </source>
</reference>
<evidence type="ECO:0000313" key="2">
    <source>
        <dbReference type="EMBL" id="KAJ7646684.1"/>
    </source>
</evidence>
<dbReference type="SUPFAM" id="SSF49879">
    <property type="entry name" value="SMAD/FHA domain"/>
    <property type="match status" value="1"/>
</dbReference>
<gene>
    <name evidence="2" type="ORF">FB45DRAFT_860150</name>
</gene>
<dbReference type="PANTHER" id="PTHR24347">
    <property type="entry name" value="SERINE/THREONINE-PROTEIN KINASE"/>
    <property type="match status" value="1"/>
</dbReference>
<dbReference type="Proteomes" id="UP001221142">
    <property type="component" value="Unassembled WGS sequence"/>
</dbReference>
<dbReference type="InterPro" id="IPR008271">
    <property type="entry name" value="Ser/Thr_kinase_AS"/>
</dbReference>
<dbReference type="InterPro" id="IPR008984">
    <property type="entry name" value="SMAD_FHA_dom_sf"/>
</dbReference>
<evidence type="ECO:0000259" key="1">
    <source>
        <dbReference type="PROSITE" id="PS50011"/>
    </source>
</evidence>
<dbReference type="AlphaFoldDB" id="A0AAD7FW75"/>
<dbReference type="CDD" id="cd00060">
    <property type="entry name" value="FHA"/>
    <property type="match status" value="1"/>
</dbReference>
<feature type="domain" description="Protein kinase" evidence="1">
    <location>
        <begin position="93"/>
        <end position="406"/>
    </location>
</feature>
<dbReference type="EMBL" id="JARKIF010000002">
    <property type="protein sequence ID" value="KAJ7646684.1"/>
    <property type="molecule type" value="Genomic_DNA"/>
</dbReference>
<dbReference type="Gene3D" id="3.30.200.20">
    <property type="entry name" value="Phosphorylase Kinase, domain 1"/>
    <property type="match status" value="1"/>
</dbReference>
<proteinExistence type="predicted"/>
<evidence type="ECO:0000313" key="3">
    <source>
        <dbReference type="Proteomes" id="UP001221142"/>
    </source>
</evidence>
<keyword evidence="2" id="KW-0418">Kinase</keyword>
<dbReference type="InterPro" id="IPR000719">
    <property type="entry name" value="Prot_kinase_dom"/>
</dbReference>
<dbReference type="PROSITE" id="PS00108">
    <property type="entry name" value="PROTEIN_KINASE_ST"/>
    <property type="match status" value="1"/>
</dbReference>
<dbReference type="SUPFAM" id="SSF56112">
    <property type="entry name" value="Protein kinase-like (PK-like)"/>
    <property type="match status" value="1"/>
</dbReference>
<protein>
    <submittedName>
        <fullName evidence="2">Kinase-like domain-containing protein</fullName>
    </submittedName>
</protein>